<evidence type="ECO:0000256" key="4">
    <source>
        <dbReference type="ARBA" id="ARBA00022723"/>
    </source>
</evidence>
<evidence type="ECO:0000256" key="7">
    <source>
        <dbReference type="ARBA" id="ARBA00023033"/>
    </source>
</evidence>
<dbReference type="Pfam" id="PF00067">
    <property type="entry name" value="p450"/>
    <property type="match status" value="1"/>
</dbReference>
<dbReference type="Proteomes" id="UP000006039">
    <property type="component" value="Unassembled WGS sequence"/>
</dbReference>
<comment type="pathway">
    <text evidence="2">Secondary metabolite biosynthesis.</text>
</comment>
<dbReference type="SUPFAM" id="SSF48264">
    <property type="entry name" value="Cytochrome P450"/>
    <property type="match status" value="1"/>
</dbReference>
<evidence type="ECO:0000313" key="11">
    <source>
        <dbReference type="EnsemblFungi" id="EJT70009"/>
    </source>
</evidence>
<proteinExistence type="predicted"/>
<keyword evidence="12" id="KW-1185">Reference proteome</keyword>
<keyword evidence="3 8" id="KW-0349">Heme</keyword>
<dbReference type="AlphaFoldDB" id="J3PFA7"/>
<reference evidence="10" key="2">
    <citation type="submission" date="2010-07" db="EMBL/GenBank/DDBJ databases">
        <authorList>
            <consortium name="The Broad Institute Genome Sequencing Platform"/>
            <consortium name="Broad Institute Genome Sequencing Center for Infectious Disease"/>
            <person name="Ma L.-J."/>
            <person name="Dead R."/>
            <person name="Young S."/>
            <person name="Zeng Q."/>
            <person name="Koehrsen M."/>
            <person name="Alvarado L."/>
            <person name="Berlin A."/>
            <person name="Chapman S.B."/>
            <person name="Chen Z."/>
            <person name="Freedman E."/>
            <person name="Gellesch M."/>
            <person name="Goldberg J."/>
            <person name="Griggs A."/>
            <person name="Gujja S."/>
            <person name="Heilman E.R."/>
            <person name="Heiman D."/>
            <person name="Hepburn T."/>
            <person name="Howarth C."/>
            <person name="Jen D."/>
            <person name="Larson L."/>
            <person name="Mehta T."/>
            <person name="Neiman D."/>
            <person name="Pearson M."/>
            <person name="Roberts A."/>
            <person name="Saif S."/>
            <person name="Shea T."/>
            <person name="Shenoy N."/>
            <person name="Sisk P."/>
            <person name="Stolte C."/>
            <person name="Sykes S."/>
            <person name="Walk T."/>
            <person name="White J."/>
            <person name="Yandava C."/>
            <person name="Haas B."/>
            <person name="Nusbaum C."/>
            <person name="Birren B."/>
        </authorList>
    </citation>
    <scope>NUCLEOTIDE SEQUENCE</scope>
    <source>
        <strain evidence="10">R3-111a-1</strain>
    </source>
</reference>
<dbReference type="GO" id="GO:0004497">
    <property type="term" value="F:monooxygenase activity"/>
    <property type="evidence" value="ECO:0007669"/>
    <property type="project" value="UniProtKB-KW"/>
</dbReference>
<dbReference type="PANTHER" id="PTHR24305:SF107">
    <property type="entry name" value="P450, PUTATIVE (EUROFUNG)-RELATED"/>
    <property type="match status" value="1"/>
</dbReference>
<dbReference type="Gene3D" id="1.10.630.10">
    <property type="entry name" value="Cytochrome P450"/>
    <property type="match status" value="1"/>
</dbReference>
<evidence type="ECO:0000256" key="8">
    <source>
        <dbReference type="PIRSR" id="PIRSR602401-1"/>
    </source>
</evidence>
<feature type="binding site" description="axial binding residue" evidence="8">
    <location>
        <position position="533"/>
    </location>
    <ligand>
        <name>heme</name>
        <dbReference type="ChEBI" id="CHEBI:30413"/>
    </ligand>
    <ligandPart>
        <name>Fe</name>
        <dbReference type="ChEBI" id="CHEBI:18248"/>
    </ligandPart>
</feature>
<dbReference type="GO" id="GO:0005506">
    <property type="term" value="F:iron ion binding"/>
    <property type="evidence" value="ECO:0007669"/>
    <property type="project" value="InterPro"/>
</dbReference>
<evidence type="ECO:0000313" key="12">
    <source>
        <dbReference type="Proteomes" id="UP000006039"/>
    </source>
</evidence>
<dbReference type="STRING" id="644352.J3PFA7"/>
<dbReference type="PANTHER" id="PTHR24305">
    <property type="entry name" value="CYTOCHROME P450"/>
    <property type="match status" value="1"/>
</dbReference>
<keyword evidence="7" id="KW-0503">Monooxygenase</keyword>
<evidence type="ECO:0000256" key="9">
    <source>
        <dbReference type="SAM" id="MobiDB-lite"/>
    </source>
</evidence>
<evidence type="ECO:0000256" key="3">
    <source>
        <dbReference type="ARBA" id="ARBA00022617"/>
    </source>
</evidence>
<evidence type="ECO:0000256" key="5">
    <source>
        <dbReference type="ARBA" id="ARBA00023002"/>
    </source>
</evidence>
<reference evidence="12" key="1">
    <citation type="submission" date="2010-07" db="EMBL/GenBank/DDBJ databases">
        <title>The genome sequence of Gaeumannomyces graminis var. tritici strain R3-111a-1.</title>
        <authorList>
            <consortium name="The Broad Institute Genome Sequencing Platform"/>
            <person name="Ma L.-J."/>
            <person name="Dead R."/>
            <person name="Young S."/>
            <person name="Zeng Q."/>
            <person name="Koehrsen M."/>
            <person name="Alvarado L."/>
            <person name="Berlin A."/>
            <person name="Chapman S.B."/>
            <person name="Chen Z."/>
            <person name="Freedman E."/>
            <person name="Gellesch M."/>
            <person name="Goldberg J."/>
            <person name="Griggs A."/>
            <person name="Gujja S."/>
            <person name="Heilman E.R."/>
            <person name="Heiman D."/>
            <person name="Hepburn T."/>
            <person name="Howarth C."/>
            <person name="Jen D."/>
            <person name="Larson L."/>
            <person name="Mehta T."/>
            <person name="Neiman D."/>
            <person name="Pearson M."/>
            <person name="Roberts A."/>
            <person name="Saif S."/>
            <person name="Shea T."/>
            <person name="Shenoy N."/>
            <person name="Sisk P."/>
            <person name="Stolte C."/>
            <person name="Sykes S."/>
            <person name="Walk T."/>
            <person name="White J."/>
            <person name="Yandava C."/>
            <person name="Haas B."/>
            <person name="Nusbaum C."/>
            <person name="Birren B."/>
        </authorList>
    </citation>
    <scope>NUCLEOTIDE SEQUENCE [LARGE SCALE GENOMIC DNA]</scope>
    <source>
        <strain evidence="12">R3-111a-1</strain>
    </source>
</reference>
<dbReference type="GO" id="GO:0016705">
    <property type="term" value="F:oxidoreductase activity, acting on paired donors, with incorporation or reduction of molecular oxygen"/>
    <property type="evidence" value="ECO:0007669"/>
    <property type="project" value="InterPro"/>
</dbReference>
<dbReference type="InterPro" id="IPR001128">
    <property type="entry name" value="Cyt_P450"/>
</dbReference>
<reference evidence="11" key="5">
    <citation type="submission" date="2018-04" db="UniProtKB">
        <authorList>
            <consortium name="EnsemblFungi"/>
        </authorList>
    </citation>
    <scope>IDENTIFICATION</scope>
    <source>
        <strain evidence="11">R3-111a-1</strain>
    </source>
</reference>
<feature type="region of interest" description="Disordered" evidence="9">
    <location>
        <begin position="329"/>
        <end position="358"/>
    </location>
</feature>
<protein>
    <recommendedName>
        <fullName evidence="13">Cytochrome P450</fullName>
    </recommendedName>
</protein>
<dbReference type="RefSeq" id="XP_009228343.1">
    <property type="nucleotide sequence ID" value="XM_009230079.1"/>
</dbReference>
<organism evidence="10">
    <name type="scientific">Gaeumannomyces tritici (strain R3-111a-1)</name>
    <name type="common">Wheat and barley take-all root rot fungus</name>
    <name type="synonym">Gaeumannomyces graminis var. tritici</name>
    <dbReference type="NCBI Taxonomy" id="644352"/>
    <lineage>
        <taxon>Eukaryota</taxon>
        <taxon>Fungi</taxon>
        <taxon>Dikarya</taxon>
        <taxon>Ascomycota</taxon>
        <taxon>Pezizomycotina</taxon>
        <taxon>Sordariomycetes</taxon>
        <taxon>Sordariomycetidae</taxon>
        <taxon>Magnaporthales</taxon>
        <taxon>Magnaporthaceae</taxon>
        <taxon>Gaeumannomyces</taxon>
    </lineage>
</organism>
<dbReference type="InterPro" id="IPR050121">
    <property type="entry name" value="Cytochrome_P450_monoxygenase"/>
</dbReference>
<dbReference type="EnsemblFungi" id="EJT70009">
    <property type="protein sequence ID" value="EJT70009"/>
    <property type="gene ID" value="GGTG_12186"/>
</dbReference>
<dbReference type="GeneID" id="20352644"/>
<dbReference type="InterPro" id="IPR002401">
    <property type="entry name" value="Cyt_P450_E_grp-I"/>
</dbReference>
<keyword evidence="4 8" id="KW-0479">Metal-binding</keyword>
<dbReference type="PRINTS" id="PR00463">
    <property type="entry name" value="EP450I"/>
</dbReference>
<dbReference type="PRINTS" id="PR00385">
    <property type="entry name" value="P450"/>
</dbReference>
<keyword evidence="6 8" id="KW-0408">Iron</keyword>
<accession>J3PFA7</accession>
<evidence type="ECO:0008006" key="13">
    <source>
        <dbReference type="Google" id="ProtNLM"/>
    </source>
</evidence>
<dbReference type="HOGENOM" id="CLU_020492_1_1_1"/>
<evidence type="ECO:0000313" key="10">
    <source>
        <dbReference type="EMBL" id="EJT70009.1"/>
    </source>
</evidence>
<evidence type="ECO:0000256" key="6">
    <source>
        <dbReference type="ARBA" id="ARBA00023004"/>
    </source>
</evidence>
<dbReference type="VEuPathDB" id="FungiDB:GGTG_12186"/>
<dbReference type="OrthoDB" id="10029320at2759"/>
<comment type="cofactor">
    <cofactor evidence="1 8">
        <name>heme</name>
        <dbReference type="ChEBI" id="CHEBI:30413"/>
    </cofactor>
</comment>
<evidence type="ECO:0000256" key="2">
    <source>
        <dbReference type="ARBA" id="ARBA00005179"/>
    </source>
</evidence>
<feature type="compositionally biased region" description="Pro residues" evidence="9">
    <location>
        <begin position="348"/>
        <end position="357"/>
    </location>
</feature>
<name>J3PFA7_GAET3</name>
<feature type="compositionally biased region" description="Low complexity" evidence="9">
    <location>
        <begin position="329"/>
        <end position="347"/>
    </location>
</feature>
<reference evidence="10" key="3">
    <citation type="submission" date="2010-09" db="EMBL/GenBank/DDBJ databases">
        <title>Annotation of Gaeumannomyces graminis var. tritici R3-111a-1.</title>
        <authorList>
            <consortium name="The Broad Institute Genome Sequencing Platform"/>
            <person name="Ma L.-J."/>
            <person name="Dead R."/>
            <person name="Young S.K."/>
            <person name="Zeng Q."/>
            <person name="Gargeya S."/>
            <person name="Fitzgerald M."/>
            <person name="Haas B."/>
            <person name="Abouelleil A."/>
            <person name="Alvarado L."/>
            <person name="Arachchi H.M."/>
            <person name="Berlin A."/>
            <person name="Brown A."/>
            <person name="Chapman S.B."/>
            <person name="Chen Z."/>
            <person name="Dunbar C."/>
            <person name="Freedman E."/>
            <person name="Gearin G."/>
            <person name="Gellesch M."/>
            <person name="Goldberg J."/>
            <person name="Griggs A."/>
            <person name="Gujja S."/>
            <person name="Heiman D."/>
            <person name="Howarth C."/>
            <person name="Larson L."/>
            <person name="Lui A."/>
            <person name="MacDonald P.J.P."/>
            <person name="Mehta T."/>
            <person name="Montmayeur A."/>
            <person name="Murphy C."/>
            <person name="Neiman D."/>
            <person name="Pearson M."/>
            <person name="Priest M."/>
            <person name="Roberts A."/>
            <person name="Saif S."/>
            <person name="Shea T."/>
            <person name="Shenoy N."/>
            <person name="Sisk P."/>
            <person name="Stolte C."/>
            <person name="Sykes S."/>
            <person name="Yandava C."/>
            <person name="Wortman J."/>
            <person name="Nusbaum C."/>
            <person name="Birren B."/>
        </authorList>
    </citation>
    <scope>NUCLEOTIDE SEQUENCE</scope>
    <source>
        <strain evidence="10">R3-111a-1</strain>
    </source>
</reference>
<keyword evidence="5" id="KW-0560">Oxidoreductase</keyword>
<sequence length="610" mass="67103">MAVPLIVYLAAAAVVYGVVKLVRTRLFYRNLPKPPGHSLLWGHLKLFGEISKKFPPNVHPMVVVTYMRRAYDLPEVFYIDMWPAGPPIMACCSPDAAAQVTQVQVLGKHPFNAVVLDPLVGTDSIPVVDGPRWKFLHRMIAPAFKPANARALVGTAAGQGLVFARDVLAPLAAAADAFSMEAAVSRLVFEVIARSLMGVPFDSQRDGPRGLDRPSTVDDQLAVLESRRKSDDADETSAAAWEDEQKRSMLADIQFPPLAQQVETAWLANPLRRLRLRSARLAALRRSGAWIRRRTLARYREVRDQGLVVPETVLDSCLMERVALEKEAAASASSSSSGKAQAAAATSTPPPPPPVCPLPQDESWLHLFETNMRALFFGAQGTTTDTLCFVYMMLSCYPAVMARVRAEHDAVCGATPGTIDDAARLLRDEPHRTAELAYTTAVIKETLRMFPVGFVVRHDDKNADGLMEINGKKYPTKGQMVTPATHTVHHDPAAYPDPMTFRPERWLSSSADGDPPPPPRNAFRAFERGPRACMGREVAMDEMRAVLLLTARWFDFETAGPGANAKPRVPEVTTLDADTPLGDWAFQELIMEARPRGGAMMRVSRTERPL</sequence>
<dbReference type="EMBL" id="GL385402">
    <property type="protein sequence ID" value="EJT70009.1"/>
    <property type="molecule type" value="Genomic_DNA"/>
</dbReference>
<dbReference type="eggNOG" id="KOG0158">
    <property type="taxonomic scope" value="Eukaryota"/>
</dbReference>
<reference evidence="11" key="4">
    <citation type="journal article" date="2015" name="G3 (Bethesda)">
        <title>Genome sequences of three phytopathogenic species of the Magnaporthaceae family of fungi.</title>
        <authorList>
            <person name="Okagaki L.H."/>
            <person name="Nunes C.C."/>
            <person name="Sailsbery J."/>
            <person name="Clay B."/>
            <person name="Brown D."/>
            <person name="John T."/>
            <person name="Oh Y."/>
            <person name="Young N."/>
            <person name="Fitzgerald M."/>
            <person name="Haas B.J."/>
            <person name="Zeng Q."/>
            <person name="Young S."/>
            <person name="Adiconis X."/>
            <person name="Fan L."/>
            <person name="Levin J.Z."/>
            <person name="Mitchell T.K."/>
            <person name="Okubara P.A."/>
            <person name="Farman M.L."/>
            <person name="Kohn L.M."/>
            <person name="Birren B."/>
            <person name="Ma L.-J."/>
            <person name="Dean R.A."/>
        </authorList>
    </citation>
    <scope>NUCLEOTIDE SEQUENCE</scope>
    <source>
        <strain evidence="11">R3-111a-1</strain>
    </source>
</reference>
<dbReference type="GO" id="GO:0020037">
    <property type="term" value="F:heme binding"/>
    <property type="evidence" value="ECO:0007669"/>
    <property type="project" value="InterPro"/>
</dbReference>
<evidence type="ECO:0000256" key="1">
    <source>
        <dbReference type="ARBA" id="ARBA00001971"/>
    </source>
</evidence>
<dbReference type="InterPro" id="IPR036396">
    <property type="entry name" value="Cyt_P450_sf"/>
</dbReference>
<gene>
    <name evidence="11" type="primary">20352644</name>
    <name evidence="10" type="ORF">GGTG_12186</name>
</gene>